<dbReference type="OrthoDB" id="1246558at2759"/>
<protein>
    <submittedName>
        <fullName evidence="1">Uncharacterized protein</fullName>
    </submittedName>
</protein>
<dbReference type="EMBL" id="JACXVP010000001">
    <property type="protein sequence ID" value="KAG5632214.1"/>
    <property type="molecule type" value="Genomic_DNA"/>
</dbReference>
<proteinExistence type="predicted"/>
<keyword evidence="2" id="KW-1185">Reference proteome</keyword>
<accession>A0A9J6B675</accession>
<dbReference type="SUPFAM" id="SSF81383">
    <property type="entry name" value="F-box domain"/>
    <property type="match status" value="1"/>
</dbReference>
<comment type="caution">
    <text evidence="1">The sequence shown here is derived from an EMBL/GenBank/DDBJ whole genome shotgun (WGS) entry which is preliminary data.</text>
</comment>
<dbReference type="Proteomes" id="UP000824120">
    <property type="component" value="Chromosome 1"/>
</dbReference>
<organism evidence="1 2">
    <name type="scientific">Solanum commersonii</name>
    <name type="common">Commerson's wild potato</name>
    <name type="synonym">Commerson's nightshade</name>
    <dbReference type="NCBI Taxonomy" id="4109"/>
    <lineage>
        <taxon>Eukaryota</taxon>
        <taxon>Viridiplantae</taxon>
        <taxon>Streptophyta</taxon>
        <taxon>Embryophyta</taxon>
        <taxon>Tracheophyta</taxon>
        <taxon>Spermatophyta</taxon>
        <taxon>Magnoliopsida</taxon>
        <taxon>eudicotyledons</taxon>
        <taxon>Gunneridae</taxon>
        <taxon>Pentapetalae</taxon>
        <taxon>asterids</taxon>
        <taxon>lamiids</taxon>
        <taxon>Solanales</taxon>
        <taxon>Solanaceae</taxon>
        <taxon>Solanoideae</taxon>
        <taxon>Solaneae</taxon>
        <taxon>Solanum</taxon>
    </lineage>
</organism>
<sequence length="160" mass="18786">MGFHFRHRQIIERDSKHFLFYSVLYVCVMMSQERTLKKEIMFEIFSSLPVKSLLCFKCITKFCMSLISESDFVNIHTCRSMSRPGGIKFLLHERWESSICTAEQREDEKDSALFLQIARFNYLYLHGLAHYSLLNCENGLCCMWDSLSTRPAAVFNPSTR</sequence>
<gene>
    <name evidence="1" type="ORF">H5410_003931</name>
</gene>
<dbReference type="InterPro" id="IPR050796">
    <property type="entry name" value="SCF_F-box_component"/>
</dbReference>
<evidence type="ECO:0000313" key="1">
    <source>
        <dbReference type="EMBL" id="KAG5632214.1"/>
    </source>
</evidence>
<dbReference type="InterPro" id="IPR036047">
    <property type="entry name" value="F-box-like_dom_sf"/>
</dbReference>
<dbReference type="AlphaFoldDB" id="A0A9J6B675"/>
<dbReference type="PANTHER" id="PTHR31672">
    <property type="entry name" value="BNACNNG10540D PROTEIN"/>
    <property type="match status" value="1"/>
</dbReference>
<name>A0A9J6B675_SOLCO</name>
<dbReference type="PANTHER" id="PTHR31672:SF13">
    <property type="entry name" value="F-BOX PROTEIN CPR30-LIKE"/>
    <property type="match status" value="1"/>
</dbReference>
<reference evidence="1 2" key="1">
    <citation type="submission" date="2020-09" db="EMBL/GenBank/DDBJ databases">
        <title>De no assembly of potato wild relative species, Solanum commersonii.</title>
        <authorList>
            <person name="Cho K."/>
        </authorList>
    </citation>
    <scope>NUCLEOTIDE SEQUENCE [LARGE SCALE GENOMIC DNA]</scope>
    <source>
        <strain evidence="1">LZ3.2</strain>
        <tissue evidence="1">Leaf</tissue>
    </source>
</reference>
<evidence type="ECO:0000313" key="2">
    <source>
        <dbReference type="Proteomes" id="UP000824120"/>
    </source>
</evidence>